<dbReference type="AlphaFoldDB" id="A0A8J2NLT7"/>
<accession>A0A8J2NLT7</accession>
<protein>
    <submittedName>
        <fullName evidence="1">Uncharacterized protein</fullName>
    </submittedName>
</protein>
<evidence type="ECO:0000313" key="2">
    <source>
        <dbReference type="Proteomes" id="UP000708208"/>
    </source>
</evidence>
<dbReference type="OrthoDB" id="5296287at2759"/>
<comment type="caution">
    <text evidence="1">The sequence shown here is derived from an EMBL/GenBank/DDBJ whole genome shotgun (WGS) entry which is preliminary data.</text>
</comment>
<name>A0A8J2NLT7_9HEXA</name>
<evidence type="ECO:0000313" key="1">
    <source>
        <dbReference type="EMBL" id="CAG7717796.1"/>
    </source>
</evidence>
<gene>
    <name evidence="1" type="ORF">AFUS01_LOCUS7234</name>
</gene>
<keyword evidence="2" id="KW-1185">Reference proteome</keyword>
<proteinExistence type="predicted"/>
<sequence length="36" mass="4122">MGTENTEVEENISIEDVLEKLGGFSRFQLYVTFIVL</sequence>
<dbReference type="EMBL" id="CAJVCH010048723">
    <property type="protein sequence ID" value="CAG7717796.1"/>
    <property type="molecule type" value="Genomic_DNA"/>
</dbReference>
<organism evidence="1 2">
    <name type="scientific">Allacma fusca</name>
    <dbReference type="NCBI Taxonomy" id="39272"/>
    <lineage>
        <taxon>Eukaryota</taxon>
        <taxon>Metazoa</taxon>
        <taxon>Ecdysozoa</taxon>
        <taxon>Arthropoda</taxon>
        <taxon>Hexapoda</taxon>
        <taxon>Collembola</taxon>
        <taxon>Symphypleona</taxon>
        <taxon>Sminthuridae</taxon>
        <taxon>Allacma</taxon>
    </lineage>
</organism>
<reference evidence="1" key="1">
    <citation type="submission" date="2021-06" db="EMBL/GenBank/DDBJ databases">
        <authorList>
            <person name="Hodson N. C."/>
            <person name="Mongue J. A."/>
            <person name="Jaron S. K."/>
        </authorList>
    </citation>
    <scope>NUCLEOTIDE SEQUENCE</scope>
</reference>
<feature type="non-terminal residue" evidence="1">
    <location>
        <position position="1"/>
    </location>
</feature>
<dbReference type="Proteomes" id="UP000708208">
    <property type="component" value="Unassembled WGS sequence"/>
</dbReference>